<feature type="compositionally biased region" description="Polar residues" evidence="1">
    <location>
        <begin position="336"/>
        <end position="346"/>
    </location>
</feature>
<feature type="compositionally biased region" description="Polar residues" evidence="1">
    <location>
        <begin position="417"/>
        <end position="439"/>
    </location>
</feature>
<sequence length="554" mass="59085">MGTPQEKQLSTAYKTVRRKFVHSILRWSADDSAKEEVKLPNPPDVGDLVNILRSIGFKLRHFDKCEHRTQYSMSTSTSSLNSVADGFKNAECRVEITCGHSGLRAILESVVGECRCPPIESATQAEFWQISGSAPVAQGSQESISSVQEAGSSLVPPLAPEVAAVVKDVMIRVLHITSDPGIGELDTSRHSLPGNTQPYLSHHRSLDILPLTSSSTSKQFGSTTVTVEISEQDNKNVLPRTVSNMELSTCSVSPVSRSDSTGDLMKLHETWDTTTHRQSSSPTSILSGSLERMSLTEKHGIFCRLEFAKRSINEAMSMLKVQPLPVDTTCKKVRVDNTSTPSSQAKKSGLKKISVTPGTIRKSPVTPGTIRKSPVTPGTIKKSPGTPGIIKKMPGTTGHVKKTSGSSGSIKKISGTLGTTKRTSSIPGPSSSVTQSRASAESLLSERAEPPLPRNRKLSATLSRPRMTPSPQQTYKLVSSGSVSNSQKLDVPSGDATVHTPSSAGTNISTGSSSSASSASSTKARKLINAVRRVSRISSSGGTPNSKFPQKENN</sequence>
<dbReference type="OrthoDB" id="8195469at2759"/>
<evidence type="ECO:0000256" key="1">
    <source>
        <dbReference type="SAM" id="MobiDB-lite"/>
    </source>
</evidence>
<dbReference type="AlphaFoldDB" id="A0A067QYW1"/>
<evidence type="ECO:0000313" key="3">
    <source>
        <dbReference type="Proteomes" id="UP000027135"/>
    </source>
</evidence>
<dbReference type="Proteomes" id="UP000027135">
    <property type="component" value="Unassembled WGS sequence"/>
</dbReference>
<dbReference type="EMBL" id="KK852822">
    <property type="protein sequence ID" value="KDR15536.1"/>
    <property type="molecule type" value="Genomic_DNA"/>
</dbReference>
<organism evidence="2 3">
    <name type="scientific">Zootermopsis nevadensis</name>
    <name type="common">Dampwood termite</name>
    <dbReference type="NCBI Taxonomy" id="136037"/>
    <lineage>
        <taxon>Eukaryota</taxon>
        <taxon>Metazoa</taxon>
        <taxon>Ecdysozoa</taxon>
        <taxon>Arthropoda</taxon>
        <taxon>Hexapoda</taxon>
        <taxon>Insecta</taxon>
        <taxon>Pterygota</taxon>
        <taxon>Neoptera</taxon>
        <taxon>Polyneoptera</taxon>
        <taxon>Dictyoptera</taxon>
        <taxon>Blattodea</taxon>
        <taxon>Blattoidea</taxon>
        <taxon>Termitoidae</taxon>
        <taxon>Termopsidae</taxon>
        <taxon>Zootermopsis</taxon>
    </lineage>
</organism>
<name>A0A067QYW1_ZOONE</name>
<reference evidence="2 3" key="1">
    <citation type="journal article" date="2014" name="Nat. Commun.">
        <title>Molecular traces of alternative social organization in a termite genome.</title>
        <authorList>
            <person name="Terrapon N."/>
            <person name="Li C."/>
            <person name="Robertson H.M."/>
            <person name="Ji L."/>
            <person name="Meng X."/>
            <person name="Booth W."/>
            <person name="Chen Z."/>
            <person name="Childers C.P."/>
            <person name="Glastad K.M."/>
            <person name="Gokhale K."/>
            <person name="Gowin J."/>
            <person name="Gronenberg W."/>
            <person name="Hermansen R.A."/>
            <person name="Hu H."/>
            <person name="Hunt B.G."/>
            <person name="Huylmans A.K."/>
            <person name="Khalil S.M."/>
            <person name="Mitchell R.D."/>
            <person name="Munoz-Torres M.C."/>
            <person name="Mustard J.A."/>
            <person name="Pan H."/>
            <person name="Reese J.T."/>
            <person name="Scharf M.E."/>
            <person name="Sun F."/>
            <person name="Vogel H."/>
            <person name="Xiao J."/>
            <person name="Yang W."/>
            <person name="Yang Z."/>
            <person name="Yang Z."/>
            <person name="Zhou J."/>
            <person name="Zhu J."/>
            <person name="Brent C.S."/>
            <person name="Elsik C.G."/>
            <person name="Goodisman M.A."/>
            <person name="Liberles D.A."/>
            <person name="Roe R.M."/>
            <person name="Vargo E.L."/>
            <person name="Vilcinskas A."/>
            <person name="Wang J."/>
            <person name="Bornberg-Bauer E."/>
            <person name="Korb J."/>
            <person name="Zhang G."/>
            <person name="Liebig J."/>
        </authorList>
    </citation>
    <scope>NUCLEOTIDE SEQUENCE [LARGE SCALE GENOMIC DNA]</scope>
    <source>
        <tissue evidence="2">Whole organism</tissue>
    </source>
</reference>
<proteinExistence type="predicted"/>
<keyword evidence="3" id="KW-1185">Reference proteome</keyword>
<feature type="compositionally biased region" description="Low complexity" evidence="1">
    <location>
        <begin position="403"/>
        <end position="416"/>
    </location>
</feature>
<evidence type="ECO:0000313" key="2">
    <source>
        <dbReference type="EMBL" id="KDR15536.1"/>
    </source>
</evidence>
<dbReference type="InParanoid" id="A0A067QYW1"/>
<feature type="region of interest" description="Disordered" evidence="1">
    <location>
        <begin position="335"/>
        <end position="554"/>
    </location>
</feature>
<accession>A0A067QYW1</accession>
<feature type="compositionally biased region" description="Low complexity" evidence="1">
    <location>
        <begin position="502"/>
        <end position="522"/>
    </location>
</feature>
<protein>
    <submittedName>
        <fullName evidence="2">Uncharacterized protein</fullName>
    </submittedName>
</protein>
<feature type="compositionally biased region" description="Polar residues" evidence="1">
    <location>
        <begin position="469"/>
        <end position="488"/>
    </location>
</feature>
<gene>
    <name evidence="2" type="ORF">L798_10602</name>
</gene>